<comment type="caution">
    <text evidence="2">The sequence shown here is derived from an EMBL/GenBank/DDBJ whole genome shotgun (WGS) entry which is preliminary data.</text>
</comment>
<dbReference type="Proteomes" id="UP000823388">
    <property type="component" value="Chromosome 7K"/>
</dbReference>
<feature type="region of interest" description="Disordered" evidence="1">
    <location>
        <begin position="419"/>
        <end position="532"/>
    </location>
</feature>
<evidence type="ECO:0000313" key="3">
    <source>
        <dbReference type="Proteomes" id="UP000823388"/>
    </source>
</evidence>
<sequence length="532" mass="56406">MQRRVRPVFVLHCRARVLLLCGLAGVRLAGAAVFGAARHVVADGARLGLAEEPGALLVRALVGRPLDAVAVDVEPPFLDQVPAAGPERREVVAGEREVLEVAEREPAERVGHLAVQEVVRQVELLHLAQARERRRDGAREPVGAGVDDRGLLEQAELVGEAPAEAVVEEEHLEERAGVAGDGPGYLPREPVVGEGEVVHRRLPDVVRQAAGELVVVDEDGLDPREPAKDAGGELAVEAVEPEVDEGGVGEPQHVGGERRRREPVVAEVQLVEVLQAAQRRDGAAEVVGVGVEERQVREAVDEAPQGVGAQHVPVEVDGRDGPVRHVGRPLAEEALVAGAQVGAAPAAGDVHRVARHRLPELLDHQVRPVQPLVLEVARPGTRLRRRRAAASLAAAAANADADADAAAAAAAEADVEVLPARPARSRERGARDQEAEEREAPRGAWRTCRCHLPDPEDHGKASVAEDEGNDEAAPALFTRAERTSRFGAARRRSPGNLPATGMVRDGARGARPRPARSSGRRATAWPSGRAGI</sequence>
<dbReference type="EMBL" id="CM029049">
    <property type="protein sequence ID" value="KAG2573204.1"/>
    <property type="molecule type" value="Genomic_DNA"/>
</dbReference>
<feature type="compositionally biased region" description="Basic and acidic residues" evidence="1">
    <location>
        <begin position="424"/>
        <end position="441"/>
    </location>
</feature>
<evidence type="ECO:0000256" key="1">
    <source>
        <dbReference type="SAM" id="MobiDB-lite"/>
    </source>
</evidence>
<protein>
    <submittedName>
        <fullName evidence="2">Uncharacterized protein</fullName>
    </submittedName>
</protein>
<name>A0A8T0QHL8_PANVG</name>
<feature type="compositionally biased region" description="Basic and acidic residues" evidence="1">
    <location>
        <begin position="451"/>
        <end position="460"/>
    </location>
</feature>
<gene>
    <name evidence="2" type="ORF">PVAP13_7KG232800</name>
</gene>
<keyword evidence="3" id="KW-1185">Reference proteome</keyword>
<dbReference type="AlphaFoldDB" id="A0A8T0QHL8"/>
<proteinExistence type="predicted"/>
<accession>A0A8T0QHL8</accession>
<dbReference type="EMBL" id="CM029049">
    <property type="protein sequence ID" value="KAG2573203.1"/>
    <property type="molecule type" value="Genomic_DNA"/>
</dbReference>
<organism evidence="2 3">
    <name type="scientific">Panicum virgatum</name>
    <name type="common">Blackwell switchgrass</name>
    <dbReference type="NCBI Taxonomy" id="38727"/>
    <lineage>
        <taxon>Eukaryota</taxon>
        <taxon>Viridiplantae</taxon>
        <taxon>Streptophyta</taxon>
        <taxon>Embryophyta</taxon>
        <taxon>Tracheophyta</taxon>
        <taxon>Spermatophyta</taxon>
        <taxon>Magnoliopsida</taxon>
        <taxon>Liliopsida</taxon>
        <taxon>Poales</taxon>
        <taxon>Poaceae</taxon>
        <taxon>PACMAD clade</taxon>
        <taxon>Panicoideae</taxon>
        <taxon>Panicodae</taxon>
        <taxon>Paniceae</taxon>
        <taxon>Panicinae</taxon>
        <taxon>Panicum</taxon>
        <taxon>Panicum sect. Hiantes</taxon>
    </lineage>
</organism>
<reference evidence="2 3" key="1">
    <citation type="submission" date="2020-05" db="EMBL/GenBank/DDBJ databases">
        <title>WGS assembly of Panicum virgatum.</title>
        <authorList>
            <person name="Lovell J.T."/>
            <person name="Jenkins J."/>
            <person name="Shu S."/>
            <person name="Juenger T.E."/>
            <person name="Schmutz J."/>
        </authorList>
    </citation>
    <scope>NUCLEOTIDE SEQUENCE</scope>
    <source>
        <strain evidence="2">AP13</strain>
        <strain evidence="3">cv. AP13</strain>
    </source>
</reference>
<evidence type="ECO:0000313" key="2">
    <source>
        <dbReference type="EMBL" id="KAG2573203.1"/>
    </source>
</evidence>